<keyword evidence="2" id="KW-1185">Reference proteome</keyword>
<protein>
    <recommendedName>
        <fullName evidence="3">DUF674 domain-containing protein</fullName>
    </recommendedName>
</protein>
<dbReference type="OrthoDB" id="1165547at2759"/>
<dbReference type="Proteomes" id="UP000631114">
    <property type="component" value="Unassembled WGS sequence"/>
</dbReference>
<dbReference type="InterPro" id="IPR007750">
    <property type="entry name" value="DUF674"/>
</dbReference>
<name>A0A835LL69_9MAGN</name>
<organism evidence="1 2">
    <name type="scientific">Coptis chinensis</name>
    <dbReference type="NCBI Taxonomy" id="261450"/>
    <lineage>
        <taxon>Eukaryota</taxon>
        <taxon>Viridiplantae</taxon>
        <taxon>Streptophyta</taxon>
        <taxon>Embryophyta</taxon>
        <taxon>Tracheophyta</taxon>
        <taxon>Spermatophyta</taxon>
        <taxon>Magnoliopsida</taxon>
        <taxon>Ranunculales</taxon>
        <taxon>Ranunculaceae</taxon>
        <taxon>Coptidoideae</taxon>
        <taxon>Coptis</taxon>
    </lineage>
</organism>
<dbReference type="AlphaFoldDB" id="A0A835LL69"/>
<comment type="caution">
    <text evidence="1">The sequence shown here is derived from an EMBL/GenBank/DDBJ whole genome shotgun (WGS) entry which is preliminary data.</text>
</comment>
<dbReference type="EMBL" id="JADFTS010000007">
    <property type="protein sequence ID" value="KAF9596587.1"/>
    <property type="molecule type" value="Genomic_DNA"/>
</dbReference>
<proteinExistence type="predicted"/>
<evidence type="ECO:0008006" key="3">
    <source>
        <dbReference type="Google" id="ProtNLM"/>
    </source>
</evidence>
<dbReference type="PANTHER" id="PTHR33103:SF19">
    <property type="entry name" value="OS09G0544700 PROTEIN"/>
    <property type="match status" value="1"/>
</dbReference>
<sequence length="201" mass="22137">MVKEKVFSIKLLIDTKAKRVLFAEAGKEFIDFLFGLLTLPLGSVVKLVTKKSMVGSLGNLYESVENISAAYIQPNLDKNLLLKPKSMLSCGNIPLLPPSVPATAENYFTCNHCYNHHITNTPGTACPSWIMTYMVSDELVIMPMSTISSITLLKKFNVGDINSLEEKRVLISNGGGLELLKSALQSKSVLTDVFFFRKSEA</sequence>
<evidence type="ECO:0000313" key="2">
    <source>
        <dbReference type="Proteomes" id="UP000631114"/>
    </source>
</evidence>
<evidence type="ECO:0000313" key="1">
    <source>
        <dbReference type="EMBL" id="KAF9596587.1"/>
    </source>
</evidence>
<gene>
    <name evidence="1" type="ORF">IFM89_012710</name>
</gene>
<reference evidence="1 2" key="1">
    <citation type="submission" date="2020-10" db="EMBL/GenBank/DDBJ databases">
        <title>The Coptis chinensis genome and diversification of protoberbering-type alkaloids.</title>
        <authorList>
            <person name="Wang B."/>
            <person name="Shu S."/>
            <person name="Song C."/>
            <person name="Liu Y."/>
        </authorList>
    </citation>
    <scope>NUCLEOTIDE SEQUENCE [LARGE SCALE GENOMIC DNA]</scope>
    <source>
        <strain evidence="1">HL-2020</strain>
        <tissue evidence="1">Leaf</tissue>
    </source>
</reference>
<dbReference type="PANTHER" id="PTHR33103">
    <property type="entry name" value="OS01G0153900 PROTEIN"/>
    <property type="match status" value="1"/>
</dbReference>
<accession>A0A835LL69</accession>
<dbReference type="Pfam" id="PF05056">
    <property type="entry name" value="DUF674"/>
    <property type="match status" value="2"/>
</dbReference>